<dbReference type="CDD" id="cd00397">
    <property type="entry name" value="DNA_BRE_C"/>
    <property type="match status" value="1"/>
</dbReference>
<dbReference type="InterPro" id="IPR010998">
    <property type="entry name" value="Integrase_recombinase_N"/>
</dbReference>
<name>A0ABY8C9K4_9GAMM</name>
<dbReference type="InterPro" id="IPR011010">
    <property type="entry name" value="DNA_brk_join_enz"/>
</dbReference>
<dbReference type="Proteomes" id="UP001222275">
    <property type="component" value="Chromosome"/>
</dbReference>
<proteinExistence type="predicted"/>
<dbReference type="Gene3D" id="1.10.150.130">
    <property type="match status" value="1"/>
</dbReference>
<keyword evidence="4" id="KW-1185">Reference proteome</keyword>
<dbReference type="RefSeq" id="WP_275594905.1">
    <property type="nucleotide sequence ID" value="NZ_CP102381.1"/>
</dbReference>
<dbReference type="Gene3D" id="1.10.443.10">
    <property type="entry name" value="Intergrase catalytic core"/>
    <property type="match status" value="1"/>
</dbReference>
<gene>
    <name evidence="3" type="ORF">NR989_11665</name>
</gene>
<evidence type="ECO:0000256" key="1">
    <source>
        <dbReference type="ARBA" id="ARBA00023125"/>
    </source>
</evidence>
<keyword evidence="1" id="KW-0238">DNA-binding</keyword>
<accession>A0ABY8C9K4</accession>
<evidence type="ECO:0000313" key="4">
    <source>
        <dbReference type="Proteomes" id="UP001222275"/>
    </source>
</evidence>
<dbReference type="SUPFAM" id="SSF56349">
    <property type="entry name" value="DNA breaking-rejoining enzymes"/>
    <property type="match status" value="1"/>
</dbReference>
<evidence type="ECO:0000256" key="2">
    <source>
        <dbReference type="ARBA" id="ARBA00023172"/>
    </source>
</evidence>
<sequence>MAISKTTLKSFSLKRRISKEEFLAASPQDVEKITYETADGLKLSVFFSNKSPINRKLNRVPVIYDDDTMEVERYSTLALLNARKNRTKDGTVSSIAQGLVEFLKFCEENQIDWRVTPRNKLKKPIYRYSRYLQTLIYDGVLAPSTAKRKISTVIRFYKDCQNDYGSDFFGVHPPYTDKMVTFTDPKGKTRLAVTQEEQIKVTKETPADSQLYIEDGGKLKSLMLEEQEVLHEILDSNKVRRNIEMRYIFKTALKTGARLQTILTLSVKDIDVHIDLPSGYSDINHIVRAGRSHIADSKRSKDINIFIPYSWIEALKVYVNGPRYQKRREKYFKNLGITNPTEEQLSKAYLFLTNRGTPYYDRKSDLKVYNPNNTRGQPRIGGGVHDYLAEHILPVMREKLGEGFRFHFHDLRATYGVNLRDQLREIYPEADSEEIYKQIQARLSHNDRKTTEDYVKYEPTGIELINLEHKYREDIGITVLTESQVNESLTLIQEG</sequence>
<organism evidence="3 4">
    <name type="scientific">Thiomicrorhabdus lithotrophica</name>
    <dbReference type="NCBI Taxonomy" id="2949997"/>
    <lineage>
        <taxon>Bacteria</taxon>
        <taxon>Pseudomonadati</taxon>
        <taxon>Pseudomonadota</taxon>
        <taxon>Gammaproteobacteria</taxon>
        <taxon>Thiotrichales</taxon>
        <taxon>Piscirickettsiaceae</taxon>
        <taxon>Thiomicrorhabdus</taxon>
    </lineage>
</organism>
<keyword evidence="2" id="KW-0233">DNA recombination</keyword>
<evidence type="ECO:0000313" key="3">
    <source>
        <dbReference type="EMBL" id="WEJ62648.1"/>
    </source>
</evidence>
<dbReference type="InterPro" id="IPR013762">
    <property type="entry name" value="Integrase-like_cat_sf"/>
</dbReference>
<reference evidence="3 4" key="1">
    <citation type="submission" date="2022-06" db="EMBL/GenBank/DDBJ databases">
        <title>Thiomicrohabdus sp. nov, an obligately chemolithoautotrophic, sulfur-oxidizing bacterium isolated from beach of Guanyin Mountain. Amoy.</title>
        <authorList>
            <person name="Zhu H."/>
        </authorList>
    </citation>
    <scope>NUCLEOTIDE SEQUENCE [LARGE SCALE GENOMIC DNA]</scope>
    <source>
        <strain evidence="3 4">XGS-01</strain>
    </source>
</reference>
<dbReference type="EMBL" id="CP102381">
    <property type="protein sequence ID" value="WEJ62648.1"/>
    <property type="molecule type" value="Genomic_DNA"/>
</dbReference>
<protein>
    <submittedName>
        <fullName evidence="3">Site-specific integrase</fullName>
    </submittedName>
</protein>